<gene>
    <name evidence="2" type="ORF">EAH69_10320</name>
</gene>
<comment type="caution">
    <text evidence="2">The sequence shown here is derived from an EMBL/GenBank/DDBJ whole genome shotgun (WGS) entry which is preliminary data.</text>
</comment>
<evidence type="ECO:0000313" key="2">
    <source>
        <dbReference type="EMBL" id="RLZ08320.1"/>
    </source>
</evidence>
<proteinExistence type="predicted"/>
<dbReference type="PANTHER" id="PTHR42834">
    <property type="entry name" value="ENDONUCLEASE/EXONUCLEASE/PHOSPHATASE FAMILY PROTEIN (AFU_ORTHOLOGUE AFUA_3G09210)"/>
    <property type="match status" value="1"/>
</dbReference>
<protein>
    <submittedName>
        <fullName evidence="2">Endonuclease</fullName>
    </submittedName>
</protein>
<keyword evidence="2" id="KW-0378">Hydrolase</keyword>
<dbReference type="SUPFAM" id="SSF56219">
    <property type="entry name" value="DNase I-like"/>
    <property type="match status" value="1"/>
</dbReference>
<dbReference type="InterPro" id="IPR005135">
    <property type="entry name" value="Endo/exonuclease/phosphatase"/>
</dbReference>
<accession>A0A3L9M598</accession>
<keyword evidence="2" id="KW-0255">Endonuclease</keyword>
<evidence type="ECO:0000313" key="3">
    <source>
        <dbReference type="Proteomes" id="UP000275348"/>
    </source>
</evidence>
<reference evidence="2 3" key="1">
    <citation type="submission" date="2018-10" db="EMBL/GenBank/DDBJ databases">
        <authorList>
            <person name="Chen X."/>
        </authorList>
    </citation>
    <scope>NUCLEOTIDE SEQUENCE [LARGE SCALE GENOMIC DNA]</scope>
    <source>
        <strain evidence="2 3">YIM 102668</strain>
    </source>
</reference>
<keyword evidence="3" id="KW-1185">Reference proteome</keyword>
<dbReference type="Proteomes" id="UP000275348">
    <property type="component" value="Unassembled WGS sequence"/>
</dbReference>
<dbReference type="InterPro" id="IPR036691">
    <property type="entry name" value="Endo/exonu/phosph_ase_sf"/>
</dbReference>
<keyword evidence="2" id="KW-0540">Nuclease</keyword>
<organism evidence="2 3">
    <name type="scientific">Faecalibacter macacae</name>
    <dbReference type="NCBI Taxonomy" id="1859289"/>
    <lineage>
        <taxon>Bacteria</taxon>
        <taxon>Pseudomonadati</taxon>
        <taxon>Bacteroidota</taxon>
        <taxon>Flavobacteriia</taxon>
        <taxon>Flavobacteriales</taxon>
        <taxon>Weeksellaceae</taxon>
        <taxon>Faecalibacter</taxon>
    </lineage>
</organism>
<dbReference type="Pfam" id="PF19580">
    <property type="entry name" value="Exo_endo_phos_3"/>
    <property type="match status" value="1"/>
</dbReference>
<feature type="domain" description="Endonuclease/exonuclease/phosphatase" evidence="1">
    <location>
        <begin position="7"/>
        <end position="315"/>
    </location>
</feature>
<dbReference type="GO" id="GO:0004519">
    <property type="term" value="F:endonuclease activity"/>
    <property type="evidence" value="ECO:0007669"/>
    <property type="project" value="UniProtKB-KW"/>
</dbReference>
<name>A0A3L9M598_9FLAO</name>
<dbReference type="PANTHER" id="PTHR42834:SF1">
    <property type="entry name" value="ENDONUCLEASE_EXONUCLEASE_PHOSPHATASE FAMILY PROTEIN (AFU_ORTHOLOGUE AFUA_3G09210)"/>
    <property type="match status" value="1"/>
</dbReference>
<evidence type="ECO:0000259" key="1">
    <source>
        <dbReference type="Pfam" id="PF19580"/>
    </source>
</evidence>
<sequence length="317" mass="37318">MEYQQVTFAFYNVENFYAKTTSMENSFLPSNYAKWKDNRYETKVDRISHAISRIGFKETEELPLFVGLAEVENEDVLKDLIENARVKKANYDFVFYESLDERKINVCCIYQKDKIKILHSEPIRVVFKDTYGSKSYTRDILYLESEFENEKFYIFVAHLPSKIDQEVNQEKRKILLSKIRQRIDDILAKDTDAKIIVMGDFNDTPTADNIRIELDTRAKVEEVKNTELYNPMVGLMSYQRGSLVHKKQWMLFDQIMFTKGFLTEKSKFKLTKIDIFDSAFLTQNIDKMGAFPNRTFIGSKYLGGYSDHFPVYAIIKY</sequence>
<dbReference type="AlphaFoldDB" id="A0A3L9M598"/>
<dbReference type="EMBL" id="RDOJ01000014">
    <property type="protein sequence ID" value="RLZ08320.1"/>
    <property type="molecule type" value="Genomic_DNA"/>
</dbReference>
<dbReference type="Gene3D" id="3.60.10.10">
    <property type="entry name" value="Endonuclease/exonuclease/phosphatase"/>
    <property type="match status" value="1"/>
</dbReference>